<sequence>MLVRGLICLFVLAGSLLPAPAHAAAGWEPGAAQQVYDPKGKLYAYAPAAIEQGATEHYWTCHNTTDGKIKDDIWHTRRSGGKIVGDRRVIASGGTGWDKYHNCDPAVVAVTARYQGVTYGYAMFYLGNDVNASAHNQIGVAFAKTLDGPWVKYPKPVVAFPFDDPAAWGAGQPAVTAVDPAAGRLLLFYTAGGPGGTRAYRRDITLADMSAPVVGPAVEVTRAGLTGTDGKPDVLNNFDVAYDPSRDRFYAVREQHPYPTVAPKQIGASLQVASIDGASIWNGGGSWRVEGVIDPALTGLPRNHNAGIVRTVYGTLPDSGSLTVIFTESCAGTCASLWSYDLWRVTGTLT</sequence>
<evidence type="ECO:0000313" key="3">
    <source>
        <dbReference type="Proteomes" id="UP001212498"/>
    </source>
</evidence>
<keyword evidence="3" id="KW-1185">Reference proteome</keyword>
<dbReference type="EMBL" id="JAPNUD010000021">
    <property type="protein sequence ID" value="MDA0641130.1"/>
    <property type="molecule type" value="Genomic_DNA"/>
</dbReference>
<feature type="chain" id="PRO_5047491244" description="Glycosyl hydrolase family 43" evidence="1">
    <location>
        <begin position="24"/>
        <end position="350"/>
    </location>
</feature>
<dbReference type="Proteomes" id="UP001212498">
    <property type="component" value="Unassembled WGS sequence"/>
</dbReference>
<dbReference type="SUPFAM" id="SSF75005">
    <property type="entry name" value="Arabinanase/levansucrase/invertase"/>
    <property type="match status" value="1"/>
</dbReference>
<accession>A0ABT4SVN9</accession>
<feature type="signal peptide" evidence="1">
    <location>
        <begin position="1"/>
        <end position="23"/>
    </location>
</feature>
<evidence type="ECO:0008006" key="4">
    <source>
        <dbReference type="Google" id="ProtNLM"/>
    </source>
</evidence>
<proteinExistence type="predicted"/>
<evidence type="ECO:0000313" key="2">
    <source>
        <dbReference type="EMBL" id="MDA0641130.1"/>
    </source>
</evidence>
<keyword evidence="1" id="KW-0732">Signal</keyword>
<gene>
    <name evidence="2" type="ORF">OUY24_10925</name>
</gene>
<dbReference type="Gene3D" id="2.115.10.20">
    <property type="entry name" value="Glycosyl hydrolase domain, family 43"/>
    <property type="match status" value="1"/>
</dbReference>
<dbReference type="InterPro" id="IPR023296">
    <property type="entry name" value="Glyco_hydro_beta-prop_sf"/>
</dbReference>
<reference evidence="2 3" key="1">
    <citation type="submission" date="2022-11" db="EMBL/GenBank/DDBJ databases">
        <title>Nonomuraea corallina sp. nov., a new species of the genus Nonomuraea isolated from sea side sediment in Thai sea.</title>
        <authorList>
            <person name="Ngamcharungchit C."/>
            <person name="Matsumoto A."/>
            <person name="Suriyachadkun C."/>
            <person name="Panbangred W."/>
            <person name="Inahashi Y."/>
            <person name="Intra B."/>
        </authorList>
    </citation>
    <scope>NUCLEOTIDE SEQUENCE [LARGE SCALE GENOMIC DNA]</scope>
    <source>
        <strain evidence="2 3">DSM 43553</strain>
    </source>
</reference>
<organism evidence="2 3">
    <name type="scientific">Nonomuraea ferruginea</name>
    <dbReference type="NCBI Taxonomy" id="46174"/>
    <lineage>
        <taxon>Bacteria</taxon>
        <taxon>Bacillati</taxon>
        <taxon>Actinomycetota</taxon>
        <taxon>Actinomycetes</taxon>
        <taxon>Streptosporangiales</taxon>
        <taxon>Streptosporangiaceae</taxon>
        <taxon>Nonomuraea</taxon>
    </lineage>
</organism>
<protein>
    <recommendedName>
        <fullName evidence="4">Glycosyl hydrolase family 43</fullName>
    </recommendedName>
</protein>
<name>A0ABT4SVN9_9ACTN</name>
<evidence type="ECO:0000256" key="1">
    <source>
        <dbReference type="SAM" id="SignalP"/>
    </source>
</evidence>
<comment type="caution">
    <text evidence="2">The sequence shown here is derived from an EMBL/GenBank/DDBJ whole genome shotgun (WGS) entry which is preliminary data.</text>
</comment>
<dbReference type="RefSeq" id="WP_271276133.1">
    <property type="nucleotide sequence ID" value="NZ_BAABFD010000016.1"/>
</dbReference>